<reference evidence="1 2" key="2">
    <citation type="journal article" date="2019" name="G3 (Bethesda)">
        <title>Hybrid Assembly of the Genome of the Entomopathogenic Nematode Steinernema carpocapsae Identifies the X-Chromosome.</title>
        <authorList>
            <person name="Serra L."/>
            <person name="Macchietto M."/>
            <person name="Macias-Munoz A."/>
            <person name="McGill C.J."/>
            <person name="Rodriguez I.M."/>
            <person name="Rodriguez B."/>
            <person name="Murad R."/>
            <person name="Mortazavi A."/>
        </authorList>
    </citation>
    <scope>NUCLEOTIDE SEQUENCE [LARGE SCALE GENOMIC DNA]</scope>
    <source>
        <strain evidence="1 2">ALL</strain>
    </source>
</reference>
<accession>A0A4U5LY19</accession>
<evidence type="ECO:0000313" key="1">
    <source>
        <dbReference type="EMBL" id="TKR61156.1"/>
    </source>
</evidence>
<sequence length="326" mass="37802">MSRAKDEMLIGDITANFPHCPNCDSLVCLSDQIERFVHQNRNIFTIGVNVIHGPMICKECGHVFPIMLTTSVFYLLRQSQHVFHKFTAKMTPCTSCGMNQLYTSLFYCKTCHHGHHPEKIGMCERCAIRDHPGEEHELDDLMRKDPVWSKEITKKVLETCRVDIEFEKHCKNVKLLHPVPVTMDELDLTGEQPPISTQKRQDLVSNARNVFQKMNEVRKKNEVRMAVERKMDGSDGESYSDGMSDDVDYFEDSRKMNFWIATKKHMNMPTMKEPESIGKVFEMQDMTKPPEKVEYRLGRPEWHEMKQEEEVMTEGAGFATSISFEL</sequence>
<name>A0A4U5LY19_STECR</name>
<keyword evidence="2" id="KW-1185">Reference proteome</keyword>
<dbReference type="AlphaFoldDB" id="A0A4U5LY19"/>
<organism evidence="1 2">
    <name type="scientific">Steinernema carpocapsae</name>
    <name type="common">Entomopathogenic nematode</name>
    <dbReference type="NCBI Taxonomy" id="34508"/>
    <lineage>
        <taxon>Eukaryota</taxon>
        <taxon>Metazoa</taxon>
        <taxon>Ecdysozoa</taxon>
        <taxon>Nematoda</taxon>
        <taxon>Chromadorea</taxon>
        <taxon>Rhabditida</taxon>
        <taxon>Tylenchina</taxon>
        <taxon>Panagrolaimomorpha</taxon>
        <taxon>Strongyloidoidea</taxon>
        <taxon>Steinernematidae</taxon>
        <taxon>Steinernema</taxon>
    </lineage>
</organism>
<comment type="caution">
    <text evidence="1">The sequence shown here is derived from an EMBL/GenBank/DDBJ whole genome shotgun (WGS) entry which is preliminary data.</text>
</comment>
<dbReference type="Proteomes" id="UP000298663">
    <property type="component" value="Unassembled WGS sequence"/>
</dbReference>
<proteinExistence type="predicted"/>
<dbReference type="EMBL" id="AZBU02000011">
    <property type="protein sequence ID" value="TKR61156.1"/>
    <property type="molecule type" value="Genomic_DNA"/>
</dbReference>
<reference evidence="1 2" key="1">
    <citation type="journal article" date="2015" name="Genome Biol.">
        <title>Comparative genomics of Steinernema reveals deeply conserved gene regulatory networks.</title>
        <authorList>
            <person name="Dillman A.R."/>
            <person name="Macchietto M."/>
            <person name="Porter C.F."/>
            <person name="Rogers A."/>
            <person name="Williams B."/>
            <person name="Antoshechkin I."/>
            <person name="Lee M.M."/>
            <person name="Goodwin Z."/>
            <person name="Lu X."/>
            <person name="Lewis E.E."/>
            <person name="Goodrich-Blair H."/>
            <person name="Stock S.P."/>
            <person name="Adams B.J."/>
            <person name="Sternberg P.W."/>
            <person name="Mortazavi A."/>
        </authorList>
    </citation>
    <scope>NUCLEOTIDE SEQUENCE [LARGE SCALE GENOMIC DNA]</scope>
    <source>
        <strain evidence="1 2">ALL</strain>
    </source>
</reference>
<gene>
    <name evidence="1" type="ORF">L596_028307</name>
</gene>
<evidence type="ECO:0000313" key="2">
    <source>
        <dbReference type="Proteomes" id="UP000298663"/>
    </source>
</evidence>
<protein>
    <submittedName>
        <fullName evidence="1">Uncharacterized protein</fullName>
    </submittedName>
</protein>